<dbReference type="AlphaFoldDB" id="A0ABD5P9V5"/>
<feature type="transmembrane region" description="Helical" evidence="6">
    <location>
        <begin position="387"/>
        <end position="411"/>
    </location>
</feature>
<sequence>MLGVGGESDGGGPGSVVVTAVAVGSLLGGGVLFVPKGVENLAGPVTPVAYLLAAVGAVAVAGGYALLAGSPLGARTGGSYLHVSRVWDSRSLGFLVGWAEVGGYVAVLGLVAAWVGELAAPALGPLLGVDPTGLALLALALVSVVHLHPRAAGAVTAGLVAVALLGLVAALVAAALDVVPRNFRPLFPTPAIGDDPLGAVGRAALAATAAFLGVDAAATLGGEAREARRTVPRSLVAGVAGVGVLLTLVATVTLGVIPWTRLVFARAPFAAAAGGSLGVGAAPLVGVGLPVAAFVGLVSLPWAPSRLLRGMGEVVPPLAHTNRFGAPDAALVVTVGTAGALVASDTLVYALYLVPVGPAVAYAVHALSVAALPAVRPRLYAVCDPRPPVAATVGLGLGGLLAAGGLAALALTLDPVSTLLYTTHRPAVPVVPESLLLVSPTRSVVPALLGWLTVGALAYVVAGDYRAERGVGTEPTAAAYRAPGENDGAAEADAPRTLDDGDGTTGTPDGSGEATGVRDGSEVSGASEAPEQG</sequence>
<dbReference type="Proteomes" id="UP001595921">
    <property type="component" value="Unassembled WGS sequence"/>
</dbReference>
<feature type="transmembrane region" description="Helical" evidence="6">
    <location>
        <begin position="277"/>
        <end position="303"/>
    </location>
</feature>
<comment type="subcellular location">
    <subcellularLocation>
        <location evidence="1">Membrane</location>
        <topology evidence="1">Multi-pass membrane protein</topology>
    </subcellularLocation>
</comment>
<evidence type="ECO:0000256" key="3">
    <source>
        <dbReference type="ARBA" id="ARBA00022989"/>
    </source>
</evidence>
<feature type="transmembrane region" description="Helical" evidence="6">
    <location>
        <begin position="444"/>
        <end position="462"/>
    </location>
</feature>
<feature type="transmembrane region" description="Helical" evidence="6">
    <location>
        <begin position="199"/>
        <end position="222"/>
    </location>
</feature>
<evidence type="ECO:0000313" key="8">
    <source>
        <dbReference type="Proteomes" id="UP001595921"/>
    </source>
</evidence>
<evidence type="ECO:0000256" key="6">
    <source>
        <dbReference type="SAM" id="Phobius"/>
    </source>
</evidence>
<feature type="transmembrane region" description="Helical" evidence="6">
    <location>
        <begin position="92"/>
        <end position="116"/>
    </location>
</feature>
<reference evidence="7 8" key="1">
    <citation type="journal article" date="2019" name="Int. J. Syst. Evol. Microbiol.">
        <title>The Global Catalogue of Microorganisms (GCM) 10K type strain sequencing project: providing services to taxonomists for standard genome sequencing and annotation.</title>
        <authorList>
            <consortium name="The Broad Institute Genomics Platform"/>
            <consortium name="The Broad Institute Genome Sequencing Center for Infectious Disease"/>
            <person name="Wu L."/>
            <person name="Ma J."/>
        </authorList>
    </citation>
    <scope>NUCLEOTIDE SEQUENCE [LARGE SCALE GENOMIC DNA]</scope>
    <source>
        <strain evidence="7 8">CGMCC 1.12553</strain>
    </source>
</reference>
<dbReference type="RefSeq" id="WP_267622138.1">
    <property type="nucleotide sequence ID" value="NZ_JAODIW010000006.1"/>
</dbReference>
<evidence type="ECO:0000313" key="7">
    <source>
        <dbReference type="EMBL" id="MFC4357556.1"/>
    </source>
</evidence>
<feature type="transmembrane region" description="Helical" evidence="6">
    <location>
        <begin position="12"/>
        <end position="35"/>
    </location>
</feature>
<dbReference type="Gene3D" id="1.20.1740.10">
    <property type="entry name" value="Amino acid/polyamine transporter I"/>
    <property type="match status" value="1"/>
</dbReference>
<evidence type="ECO:0000256" key="4">
    <source>
        <dbReference type="ARBA" id="ARBA00023136"/>
    </source>
</evidence>
<name>A0ABD5P9V5_9EURY</name>
<feature type="transmembrane region" description="Helical" evidence="6">
    <location>
        <begin position="47"/>
        <end position="72"/>
    </location>
</feature>
<keyword evidence="8" id="KW-1185">Reference proteome</keyword>
<keyword evidence="4 6" id="KW-0472">Membrane</keyword>
<evidence type="ECO:0000256" key="5">
    <source>
        <dbReference type="SAM" id="MobiDB-lite"/>
    </source>
</evidence>
<protein>
    <submittedName>
        <fullName evidence="7">APC family permease</fullName>
    </submittedName>
</protein>
<dbReference type="EMBL" id="JBHSDS010000003">
    <property type="protein sequence ID" value="MFC4357556.1"/>
    <property type="molecule type" value="Genomic_DNA"/>
</dbReference>
<dbReference type="PIRSF" id="PIRSF006060">
    <property type="entry name" value="AA_transporter"/>
    <property type="match status" value="1"/>
</dbReference>
<gene>
    <name evidence="7" type="ORF">ACFO0N_06280</name>
</gene>
<feature type="transmembrane region" description="Helical" evidence="6">
    <location>
        <begin position="157"/>
        <end position="179"/>
    </location>
</feature>
<dbReference type="PANTHER" id="PTHR42770">
    <property type="entry name" value="AMINO ACID TRANSPORTER-RELATED"/>
    <property type="match status" value="1"/>
</dbReference>
<comment type="caution">
    <text evidence="7">The sequence shown here is derived from an EMBL/GenBank/DDBJ whole genome shotgun (WGS) entry which is preliminary data.</text>
</comment>
<feature type="transmembrane region" description="Helical" evidence="6">
    <location>
        <begin position="234"/>
        <end position="257"/>
    </location>
</feature>
<evidence type="ECO:0000256" key="1">
    <source>
        <dbReference type="ARBA" id="ARBA00004141"/>
    </source>
</evidence>
<accession>A0ABD5P9V5</accession>
<dbReference type="InterPro" id="IPR050367">
    <property type="entry name" value="APC_superfamily"/>
</dbReference>
<feature type="transmembrane region" description="Helical" evidence="6">
    <location>
        <begin position="122"/>
        <end position="145"/>
    </location>
</feature>
<dbReference type="GO" id="GO:0016020">
    <property type="term" value="C:membrane"/>
    <property type="evidence" value="ECO:0007669"/>
    <property type="project" value="UniProtKB-SubCell"/>
</dbReference>
<feature type="transmembrane region" description="Helical" evidence="6">
    <location>
        <begin position="324"/>
        <end position="343"/>
    </location>
</feature>
<keyword evidence="3 6" id="KW-1133">Transmembrane helix</keyword>
<organism evidence="7 8">
    <name type="scientific">Halobium salinum</name>
    <dbReference type="NCBI Taxonomy" id="1364940"/>
    <lineage>
        <taxon>Archaea</taxon>
        <taxon>Methanobacteriati</taxon>
        <taxon>Methanobacteriota</taxon>
        <taxon>Stenosarchaea group</taxon>
        <taxon>Halobacteria</taxon>
        <taxon>Halobacteriales</taxon>
        <taxon>Haloferacaceae</taxon>
        <taxon>Halobium</taxon>
    </lineage>
</organism>
<dbReference type="PANTHER" id="PTHR42770:SF7">
    <property type="entry name" value="MEMBRANE PROTEIN"/>
    <property type="match status" value="1"/>
</dbReference>
<keyword evidence="2 6" id="KW-0812">Transmembrane</keyword>
<evidence type="ECO:0000256" key="2">
    <source>
        <dbReference type="ARBA" id="ARBA00022692"/>
    </source>
</evidence>
<feature type="region of interest" description="Disordered" evidence="5">
    <location>
        <begin position="478"/>
        <end position="533"/>
    </location>
</feature>
<proteinExistence type="predicted"/>
<feature type="transmembrane region" description="Helical" evidence="6">
    <location>
        <begin position="349"/>
        <end position="375"/>
    </location>
</feature>